<accession>A0A8K0V0W0</accession>
<dbReference type="SUPFAM" id="SSF53474">
    <property type="entry name" value="alpha/beta-Hydrolases"/>
    <property type="match status" value="1"/>
</dbReference>
<name>A0A8K0V0W0_9AGAR</name>
<dbReference type="EMBL" id="JAEVFJ010000001">
    <property type="protein sequence ID" value="KAH8108127.1"/>
    <property type="molecule type" value="Genomic_DNA"/>
</dbReference>
<dbReference type="PANTHER" id="PTHR43433">
    <property type="entry name" value="HYDROLASE, ALPHA/BETA FOLD FAMILY PROTEIN"/>
    <property type="match status" value="1"/>
</dbReference>
<dbReference type="InterPro" id="IPR029058">
    <property type="entry name" value="AB_hydrolase_fold"/>
</dbReference>
<organism evidence="2 3">
    <name type="scientific">Cristinia sonorae</name>
    <dbReference type="NCBI Taxonomy" id="1940300"/>
    <lineage>
        <taxon>Eukaryota</taxon>
        <taxon>Fungi</taxon>
        <taxon>Dikarya</taxon>
        <taxon>Basidiomycota</taxon>
        <taxon>Agaricomycotina</taxon>
        <taxon>Agaricomycetes</taxon>
        <taxon>Agaricomycetidae</taxon>
        <taxon>Agaricales</taxon>
        <taxon>Pleurotineae</taxon>
        <taxon>Stephanosporaceae</taxon>
        <taxon>Cristinia</taxon>
    </lineage>
</organism>
<dbReference type="InterPro" id="IPR000073">
    <property type="entry name" value="AB_hydrolase_1"/>
</dbReference>
<reference evidence="2" key="1">
    <citation type="journal article" date="2021" name="New Phytol.">
        <title>Evolutionary innovations through gain and loss of genes in the ectomycorrhizal Boletales.</title>
        <authorList>
            <person name="Wu G."/>
            <person name="Miyauchi S."/>
            <person name="Morin E."/>
            <person name="Kuo A."/>
            <person name="Drula E."/>
            <person name="Varga T."/>
            <person name="Kohler A."/>
            <person name="Feng B."/>
            <person name="Cao Y."/>
            <person name="Lipzen A."/>
            <person name="Daum C."/>
            <person name="Hundley H."/>
            <person name="Pangilinan J."/>
            <person name="Johnson J."/>
            <person name="Barry K."/>
            <person name="LaButti K."/>
            <person name="Ng V."/>
            <person name="Ahrendt S."/>
            <person name="Min B."/>
            <person name="Choi I.G."/>
            <person name="Park H."/>
            <person name="Plett J.M."/>
            <person name="Magnuson J."/>
            <person name="Spatafora J.W."/>
            <person name="Nagy L.G."/>
            <person name="Henrissat B."/>
            <person name="Grigoriev I.V."/>
            <person name="Yang Z.L."/>
            <person name="Xu J."/>
            <person name="Martin F.M."/>
        </authorList>
    </citation>
    <scope>NUCLEOTIDE SEQUENCE</scope>
    <source>
        <strain evidence="2">KKN 215</strain>
    </source>
</reference>
<evidence type="ECO:0000313" key="3">
    <source>
        <dbReference type="Proteomes" id="UP000813824"/>
    </source>
</evidence>
<dbReference type="InterPro" id="IPR050471">
    <property type="entry name" value="AB_hydrolase"/>
</dbReference>
<sequence>MSSENTSTAQDRAADLPTLFSPETCTRKGLCPVTRIRHQEELFESHSLYYEQHGNGPTRVLFIMGLNSSSFAWWPQVAHFGCKPEYSVVVFDNRGVGNSGTPRGPYSTSGMAEDAVVLLDYLGWTEKRGVHVVGVSLGGMIAQELASRISERIISLTLAVTTPGGRPWSNLPPWKGFVALTRLLAITDPEVKIPMIHDMVFSKEWLDQVDEDDEEGRTNRELMTIDYRRRIAITRPQTVVGTMSQMAAGFGHHVTGDRLRKISSSIPKVLIVTGDNDALVHPRNSLILKESMPEAEYVQFEKCAHAIHVQHRKKFNALLERVFEEGKQLLEASPDRW</sequence>
<dbReference type="Pfam" id="PF12697">
    <property type="entry name" value="Abhydrolase_6"/>
    <property type="match status" value="1"/>
</dbReference>
<keyword evidence="3" id="KW-1185">Reference proteome</keyword>
<evidence type="ECO:0000313" key="2">
    <source>
        <dbReference type="EMBL" id="KAH8108127.1"/>
    </source>
</evidence>
<feature type="domain" description="AB hydrolase-1" evidence="1">
    <location>
        <begin position="65"/>
        <end position="317"/>
    </location>
</feature>
<gene>
    <name evidence="2" type="ORF">BXZ70DRAFT_914297</name>
</gene>
<proteinExistence type="predicted"/>
<protein>
    <submittedName>
        <fullName evidence="2">Alpha beta-hydrolase</fullName>
    </submittedName>
</protein>
<dbReference type="Gene3D" id="3.40.50.1820">
    <property type="entry name" value="alpha/beta hydrolase"/>
    <property type="match status" value="1"/>
</dbReference>
<dbReference type="PANTHER" id="PTHR43433:SF5">
    <property type="entry name" value="AB HYDROLASE-1 DOMAIN-CONTAINING PROTEIN"/>
    <property type="match status" value="1"/>
</dbReference>
<comment type="caution">
    <text evidence="2">The sequence shown here is derived from an EMBL/GenBank/DDBJ whole genome shotgun (WGS) entry which is preliminary data.</text>
</comment>
<dbReference type="Proteomes" id="UP000813824">
    <property type="component" value="Unassembled WGS sequence"/>
</dbReference>
<dbReference type="OrthoDB" id="19657at2759"/>
<dbReference type="AlphaFoldDB" id="A0A8K0V0W0"/>
<evidence type="ECO:0000259" key="1">
    <source>
        <dbReference type="Pfam" id="PF12697"/>
    </source>
</evidence>